<dbReference type="AlphaFoldDB" id="A0A222FRH1"/>
<comment type="function">
    <text evidence="7">Adds poly(A) tail to the 3' end of many RNAs, which usually targets these RNAs for decay. Plays a significant role in the global control of gene expression, through influencing the rate of transcript degradation, and in the general RNA quality control.</text>
</comment>
<dbReference type="Pfam" id="PF12626">
    <property type="entry name" value="PolyA_pol_arg_C"/>
    <property type="match status" value="1"/>
</dbReference>
<dbReference type="GO" id="GO:1990817">
    <property type="term" value="F:poly(A) RNA polymerase activity"/>
    <property type="evidence" value="ECO:0007669"/>
    <property type="project" value="UniProtKB-UniRule"/>
</dbReference>
<dbReference type="GO" id="GO:0003723">
    <property type="term" value="F:RNA binding"/>
    <property type="evidence" value="ECO:0007669"/>
    <property type="project" value="UniProtKB-UniRule"/>
</dbReference>
<dbReference type="GO" id="GO:0005524">
    <property type="term" value="F:ATP binding"/>
    <property type="evidence" value="ECO:0007669"/>
    <property type="project" value="UniProtKB-UniRule"/>
</dbReference>
<evidence type="ECO:0000259" key="11">
    <source>
        <dbReference type="Pfam" id="PF12626"/>
    </source>
</evidence>
<dbReference type="InterPro" id="IPR002646">
    <property type="entry name" value="PolA_pol_head_dom"/>
</dbReference>
<evidence type="ECO:0000313" key="13">
    <source>
        <dbReference type="EMBL" id="ASP41001.1"/>
    </source>
</evidence>
<dbReference type="FunFam" id="3.30.460.10:FF:000035">
    <property type="entry name" value="Poly(A) polymerase I"/>
    <property type="match status" value="1"/>
</dbReference>
<dbReference type="InterPro" id="IPR032828">
    <property type="entry name" value="PolyA_RNA-bd"/>
</dbReference>
<dbReference type="InterPro" id="IPR052191">
    <property type="entry name" value="tRNA_ntf/polyA_polymerase_I"/>
</dbReference>
<feature type="domain" description="Polymerase A arginine-rich C-terminal" evidence="11">
    <location>
        <begin position="325"/>
        <end position="445"/>
    </location>
</feature>
<dbReference type="SUPFAM" id="SSF81891">
    <property type="entry name" value="Poly A polymerase C-terminal region-like"/>
    <property type="match status" value="1"/>
</dbReference>
<dbReference type="InterPro" id="IPR043519">
    <property type="entry name" value="NT_sf"/>
</dbReference>
<feature type="active site" evidence="7">
    <location>
        <position position="74"/>
    </location>
</feature>
<dbReference type="NCBIfam" id="TIGR01942">
    <property type="entry name" value="pcnB"/>
    <property type="match status" value="1"/>
</dbReference>
<feature type="domain" description="Poly A polymerase head" evidence="10">
    <location>
        <begin position="55"/>
        <end position="184"/>
    </location>
</feature>
<dbReference type="GO" id="GO:0006397">
    <property type="term" value="P:mRNA processing"/>
    <property type="evidence" value="ECO:0007669"/>
    <property type="project" value="UniProtKB-KW"/>
</dbReference>
<gene>
    <name evidence="7" type="primary">pcnB</name>
    <name evidence="13" type="ORF">CHH28_19395</name>
</gene>
<dbReference type="InterPro" id="IPR010206">
    <property type="entry name" value="PolA_pol_I"/>
</dbReference>
<evidence type="ECO:0000259" key="12">
    <source>
        <dbReference type="Pfam" id="PF12627"/>
    </source>
</evidence>
<keyword evidence="6 7" id="KW-0804">Transcription</keyword>
<protein>
    <recommendedName>
        <fullName evidence="7">Poly(A) polymerase I</fullName>
        <shortName evidence="7">PAP I</shortName>
        <ecNumber evidence="7">2.7.7.19</ecNumber>
    </recommendedName>
</protein>
<comment type="similarity">
    <text evidence="7 8">Belongs to the tRNA nucleotidyltransferase/poly(A) polymerase family.</text>
</comment>
<keyword evidence="14" id="KW-1185">Reference proteome</keyword>
<dbReference type="Proteomes" id="UP000202440">
    <property type="component" value="Chromosome"/>
</dbReference>
<keyword evidence="1 7" id="KW-0507">mRNA processing</keyword>
<dbReference type="Pfam" id="PF12627">
    <property type="entry name" value="PolyA_pol_RNAbd"/>
    <property type="match status" value="1"/>
</dbReference>
<evidence type="ECO:0000256" key="6">
    <source>
        <dbReference type="ARBA" id="ARBA00023163"/>
    </source>
</evidence>
<feature type="compositionally biased region" description="Basic residues" evidence="9">
    <location>
        <begin position="437"/>
        <end position="452"/>
    </location>
</feature>
<feature type="active site" evidence="7">
    <location>
        <position position="72"/>
    </location>
</feature>
<organism evidence="13 14">
    <name type="scientific">Bacterioplanes sanyensis</name>
    <dbReference type="NCBI Taxonomy" id="1249553"/>
    <lineage>
        <taxon>Bacteria</taxon>
        <taxon>Pseudomonadati</taxon>
        <taxon>Pseudomonadota</taxon>
        <taxon>Gammaproteobacteria</taxon>
        <taxon>Oceanospirillales</taxon>
        <taxon>Oceanospirillaceae</taxon>
        <taxon>Bacterioplanes</taxon>
    </lineage>
</organism>
<dbReference type="Gene3D" id="1.10.3090.10">
    <property type="entry name" value="cca-adding enzyme, domain 2"/>
    <property type="match status" value="1"/>
</dbReference>
<dbReference type="Pfam" id="PF01743">
    <property type="entry name" value="PolyA_pol"/>
    <property type="match status" value="1"/>
</dbReference>
<dbReference type="HAMAP" id="MF_00957">
    <property type="entry name" value="PolyA_pol"/>
    <property type="match status" value="1"/>
</dbReference>
<dbReference type="SUPFAM" id="SSF81301">
    <property type="entry name" value="Nucleotidyltransferase"/>
    <property type="match status" value="1"/>
</dbReference>
<evidence type="ECO:0000256" key="7">
    <source>
        <dbReference type="HAMAP-Rule" id="MF_00957"/>
    </source>
</evidence>
<keyword evidence="4 7" id="KW-0067">ATP-binding</keyword>
<dbReference type="GO" id="GO:0043633">
    <property type="term" value="P:polyadenylation-dependent RNA catabolic process"/>
    <property type="evidence" value="ECO:0007669"/>
    <property type="project" value="InterPro"/>
</dbReference>
<keyword evidence="3 7" id="KW-0547">Nucleotide-binding</keyword>
<dbReference type="InterPro" id="IPR025866">
    <property type="entry name" value="PolyA_pol_arg_C_dom"/>
</dbReference>
<reference evidence="13 14" key="1">
    <citation type="submission" date="2017-07" db="EMBL/GenBank/DDBJ databases">
        <title>Annotated genome sequence of Bacterioplanes sanyensis isolated from Red Sea.</title>
        <authorList>
            <person name="Rehman Z.U."/>
        </authorList>
    </citation>
    <scope>NUCLEOTIDE SEQUENCE [LARGE SCALE GENOMIC DNA]</scope>
    <source>
        <strain evidence="13 14">NV9</strain>
    </source>
</reference>
<dbReference type="EC" id="2.7.7.19" evidence="7"/>
<dbReference type="Gene3D" id="3.30.460.10">
    <property type="entry name" value="Beta Polymerase, domain 2"/>
    <property type="match status" value="1"/>
</dbReference>
<feature type="domain" description="tRNA nucleotidyltransferase/poly(A) polymerase RNA and SrmB- binding" evidence="12">
    <location>
        <begin position="211"/>
        <end position="272"/>
    </location>
</feature>
<evidence type="ECO:0000256" key="3">
    <source>
        <dbReference type="ARBA" id="ARBA00022741"/>
    </source>
</evidence>
<dbReference type="OrthoDB" id="9805698at2"/>
<evidence type="ECO:0000256" key="1">
    <source>
        <dbReference type="ARBA" id="ARBA00022664"/>
    </source>
</evidence>
<evidence type="ECO:0000259" key="10">
    <source>
        <dbReference type="Pfam" id="PF01743"/>
    </source>
</evidence>
<comment type="catalytic activity">
    <reaction evidence="7">
        <text>RNA(n) + ATP = RNA(n)-3'-adenine ribonucleotide + diphosphate</text>
        <dbReference type="Rhea" id="RHEA:11332"/>
        <dbReference type="Rhea" id="RHEA-COMP:14527"/>
        <dbReference type="Rhea" id="RHEA-COMP:17347"/>
        <dbReference type="ChEBI" id="CHEBI:30616"/>
        <dbReference type="ChEBI" id="CHEBI:33019"/>
        <dbReference type="ChEBI" id="CHEBI:140395"/>
        <dbReference type="ChEBI" id="CHEBI:173115"/>
        <dbReference type="EC" id="2.7.7.19"/>
    </reaction>
</comment>
<evidence type="ECO:0000256" key="2">
    <source>
        <dbReference type="ARBA" id="ARBA00022679"/>
    </source>
</evidence>
<evidence type="ECO:0000313" key="14">
    <source>
        <dbReference type="Proteomes" id="UP000202440"/>
    </source>
</evidence>
<dbReference type="CDD" id="cd05398">
    <property type="entry name" value="NT_ClassII-CCAase"/>
    <property type="match status" value="1"/>
</dbReference>
<name>A0A222FRH1_9GAMM</name>
<sequence>MKAPGRALKRWLSKSTTAAPLTVIPRDQHNISRSQLSENALKVLYRLHKAGYQALLVGGGVRDTLLGLEPKDFDVATNATPEQVAKLFRNSRLIGRRFKLVHVVFGREVIEVATFRAPPQAEHSSKQASTGDQGMILRDNVYGNKDEDAMRRDFTVNALYYDIADFSVHAYAGGWQDLQHKRLRLIGEPEVRYREDPVRMLRAVRFAAKLGFSLEQETERPIQAMAPLLQQIPPARLFEEVLKLFLHGQALQTFEQLQHYGLFAELFPQTAASLLDDAFCQALVSNTFANTDARIQSGKSVTPYFFLASLLWPAVCQRMASYEEQGMPPQQALHKAADKVIAQQAKSTAIPKRLSIPMREIWELQLRLPKIRSRRCKELLGHPRFRAAYDFVLLREQSGEQLDGLGQWWTDFQAEHGPVVTNRPRDERNREDGRNDRPRRRPNRRRKPPRSS</sequence>
<feature type="compositionally biased region" description="Basic and acidic residues" evidence="9">
    <location>
        <begin position="423"/>
        <end position="436"/>
    </location>
</feature>
<evidence type="ECO:0000256" key="5">
    <source>
        <dbReference type="ARBA" id="ARBA00022884"/>
    </source>
</evidence>
<dbReference type="PANTHER" id="PTHR43051:SF1">
    <property type="entry name" value="POLYNUCLEOTIDE ADENYLYLTRANSFERASE FAMILY PROTEIN"/>
    <property type="match status" value="1"/>
</dbReference>
<dbReference type="KEGG" id="bsan:CHH28_19395"/>
<evidence type="ECO:0000256" key="8">
    <source>
        <dbReference type="RuleBase" id="RU003953"/>
    </source>
</evidence>
<keyword evidence="2 7" id="KW-0808">Transferase</keyword>
<proteinExistence type="inferred from homology"/>
<feature type="region of interest" description="Disordered" evidence="9">
    <location>
        <begin position="416"/>
        <end position="452"/>
    </location>
</feature>
<feature type="active site" evidence="7">
    <location>
        <position position="153"/>
    </location>
</feature>
<evidence type="ECO:0000256" key="4">
    <source>
        <dbReference type="ARBA" id="ARBA00022840"/>
    </source>
</evidence>
<evidence type="ECO:0000256" key="9">
    <source>
        <dbReference type="SAM" id="MobiDB-lite"/>
    </source>
</evidence>
<accession>A0A222FRH1</accession>
<dbReference type="PANTHER" id="PTHR43051">
    <property type="entry name" value="POLYNUCLEOTIDE ADENYLYLTRANSFERASE FAMILY PROTEIN"/>
    <property type="match status" value="1"/>
</dbReference>
<dbReference type="EMBL" id="CP022530">
    <property type="protein sequence ID" value="ASP41001.1"/>
    <property type="molecule type" value="Genomic_DNA"/>
</dbReference>
<keyword evidence="5 7" id="KW-0694">RNA-binding</keyword>